<feature type="transmembrane region" description="Helical" evidence="1">
    <location>
        <begin position="126"/>
        <end position="154"/>
    </location>
</feature>
<feature type="transmembrane region" description="Helical" evidence="1">
    <location>
        <begin position="215"/>
        <end position="239"/>
    </location>
</feature>
<evidence type="ECO:0000256" key="1">
    <source>
        <dbReference type="SAM" id="Phobius"/>
    </source>
</evidence>
<feature type="transmembrane region" description="Helical" evidence="1">
    <location>
        <begin position="175"/>
        <end position="195"/>
    </location>
</feature>
<dbReference type="EMBL" id="JAVLSH010000014">
    <property type="protein sequence ID" value="MDR9763223.1"/>
    <property type="molecule type" value="Genomic_DNA"/>
</dbReference>
<keyword evidence="1" id="KW-0812">Transmembrane</keyword>
<proteinExistence type="predicted"/>
<dbReference type="Proteomes" id="UP001269402">
    <property type="component" value="Unassembled WGS sequence"/>
</dbReference>
<organism evidence="2 3">
    <name type="scientific">Rhizobium redzepovicii</name>
    <dbReference type="NCBI Taxonomy" id="2867518"/>
    <lineage>
        <taxon>Bacteria</taxon>
        <taxon>Pseudomonadati</taxon>
        <taxon>Pseudomonadota</taxon>
        <taxon>Alphaproteobacteria</taxon>
        <taxon>Hyphomicrobiales</taxon>
        <taxon>Rhizobiaceae</taxon>
        <taxon>Rhizobium/Agrobacterium group</taxon>
        <taxon>Rhizobium</taxon>
    </lineage>
</organism>
<gene>
    <name evidence="2" type="ORF">RJJ37_26960</name>
</gene>
<keyword evidence="1" id="KW-1133">Transmembrane helix</keyword>
<keyword evidence="3" id="KW-1185">Reference proteome</keyword>
<name>A0AAW8P8I9_9HYPH</name>
<dbReference type="RefSeq" id="WP_239619928.1">
    <property type="nucleotide sequence ID" value="NZ_JAILYG010000002.1"/>
</dbReference>
<protein>
    <submittedName>
        <fullName evidence="2">Uncharacterized protein</fullName>
    </submittedName>
</protein>
<feature type="transmembrane region" description="Helical" evidence="1">
    <location>
        <begin position="95"/>
        <end position="120"/>
    </location>
</feature>
<evidence type="ECO:0000313" key="2">
    <source>
        <dbReference type="EMBL" id="MDR9763223.1"/>
    </source>
</evidence>
<sequence length="270" mass="28532">MFNDDIFHPKAKNGRDAMLGEAISFIRRNLSFVCVVVAVNCALVAFDDYSGGNKSNSAQYFVSLSFAFFIQKAILNGDGKVSNLTGGMRGFGGYIWKNLLIVLVVFGIGIGGPVACGAASLSRNVFLLLCLAVIAIILPLLLALVGTWPIAGIAGSKSGLSAAFSRGKRGLLPTFLRLFAGLFLPFICAMILMTAATSMSYEADSIFSDGKLNLIALAILVICQWASIFGLCYVSIVLARKLLSSAAPRHPMGGRQGNAVAATSVSEIFE</sequence>
<dbReference type="AlphaFoldDB" id="A0AAW8P8I9"/>
<feature type="transmembrane region" description="Helical" evidence="1">
    <location>
        <begin position="25"/>
        <end position="46"/>
    </location>
</feature>
<accession>A0AAW8P8I9</accession>
<comment type="caution">
    <text evidence="2">The sequence shown here is derived from an EMBL/GenBank/DDBJ whole genome shotgun (WGS) entry which is preliminary data.</text>
</comment>
<keyword evidence="1" id="KW-0472">Membrane</keyword>
<reference evidence="3" key="1">
    <citation type="submission" date="2023-07" db="EMBL/GenBank/DDBJ databases">
        <title>Genomic characterization of faba bean (Vicia faba) microsymbionts in Mexican soils.</title>
        <authorList>
            <person name="Rivera Orduna F.N."/>
            <person name="Guevara-Luna J."/>
            <person name="Yan J."/>
            <person name="Arroyo-Herrera I."/>
            <person name="Li Y."/>
            <person name="Vasquez-Murrieta M.S."/>
            <person name="Wang E.T."/>
        </authorList>
    </citation>
    <scope>NUCLEOTIDE SEQUENCE [LARGE SCALE GENOMIC DNA]</scope>
    <source>
        <strain evidence="3">CH6</strain>
    </source>
</reference>
<evidence type="ECO:0000313" key="3">
    <source>
        <dbReference type="Proteomes" id="UP001269402"/>
    </source>
</evidence>